<evidence type="ECO:0000256" key="4">
    <source>
        <dbReference type="ARBA" id="ARBA00023015"/>
    </source>
</evidence>
<sequence length="162" mass="19176">MRCPFCGNENTKVVDSRAYFEGNSIKRRRECEKCGKRFTTHEKVAELSLKVIKKSGEKQVYSREKVYNGIIRAFEKRYCNTEKIEEIIDRIEREILTEYSGEIKSSILGDKILSYLIDLDEIAYVRFASVYKKFDSLDSFIFEIEKIRNDKKIKNIKSWESK</sequence>
<keyword evidence="7" id="KW-0863">Zinc-finger</keyword>
<dbReference type="GO" id="GO:0045892">
    <property type="term" value="P:negative regulation of DNA-templated transcription"/>
    <property type="evidence" value="ECO:0007669"/>
    <property type="project" value="UniProtKB-UniRule"/>
</dbReference>
<dbReference type="GO" id="GO:0003677">
    <property type="term" value="F:DNA binding"/>
    <property type="evidence" value="ECO:0007669"/>
    <property type="project" value="UniProtKB-KW"/>
</dbReference>
<keyword evidence="5 7" id="KW-0238">DNA-binding</keyword>
<dbReference type="KEGG" id="lrug:AB8B22_06140"/>
<protein>
    <recommendedName>
        <fullName evidence="7">Transcriptional repressor NrdR</fullName>
    </recommendedName>
</protein>
<keyword evidence="7" id="KW-0862">Zinc</keyword>
<keyword evidence="6 7" id="KW-0804">Transcription</keyword>
<organism evidence="9">
    <name type="scientific">Leptotrichia rugosa</name>
    <dbReference type="NCBI Taxonomy" id="3239302"/>
    <lineage>
        <taxon>Bacteria</taxon>
        <taxon>Fusobacteriati</taxon>
        <taxon>Fusobacteriota</taxon>
        <taxon>Fusobacteriia</taxon>
        <taxon>Fusobacteriales</taxon>
        <taxon>Leptotrichiaceae</taxon>
        <taxon>Leptotrichia</taxon>
    </lineage>
</organism>
<evidence type="ECO:0000256" key="6">
    <source>
        <dbReference type="ARBA" id="ARBA00023163"/>
    </source>
</evidence>
<keyword evidence="2 7" id="KW-0547">Nucleotide-binding</keyword>
<evidence type="ECO:0000256" key="5">
    <source>
        <dbReference type="ARBA" id="ARBA00023125"/>
    </source>
</evidence>
<evidence type="ECO:0000259" key="8">
    <source>
        <dbReference type="PROSITE" id="PS51161"/>
    </source>
</evidence>
<evidence type="ECO:0000313" key="9">
    <source>
        <dbReference type="EMBL" id="XDU66007.1"/>
    </source>
</evidence>
<dbReference type="HAMAP" id="MF_00440">
    <property type="entry name" value="NrdR"/>
    <property type="match status" value="1"/>
</dbReference>
<keyword evidence="4 7" id="KW-0805">Transcription regulation</keyword>
<gene>
    <name evidence="7 9" type="primary">nrdR</name>
    <name evidence="9" type="ORF">AB8B22_06140</name>
</gene>
<dbReference type="InterPro" id="IPR005144">
    <property type="entry name" value="ATP-cone_dom"/>
</dbReference>
<dbReference type="NCBIfam" id="TIGR00244">
    <property type="entry name" value="transcriptional regulator NrdR"/>
    <property type="match status" value="1"/>
</dbReference>
<dbReference type="PROSITE" id="PS51161">
    <property type="entry name" value="ATP_CONE"/>
    <property type="match status" value="1"/>
</dbReference>
<name>A0AB39VE47_9FUSO</name>
<comment type="function">
    <text evidence="7">Negatively regulates transcription of bacterial ribonucleotide reductase nrd genes and operons by binding to NrdR-boxes.</text>
</comment>
<keyword evidence="1 7" id="KW-0678">Repressor</keyword>
<evidence type="ECO:0000256" key="7">
    <source>
        <dbReference type="HAMAP-Rule" id="MF_00440"/>
    </source>
</evidence>
<reference evidence="9" key="1">
    <citation type="submission" date="2024-07" db="EMBL/GenBank/DDBJ databases">
        <authorList>
            <person name="Li X.-J."/>
            <person name="Wang X."/>
        </authorList>
    </citation>
    <scope>NUCLEOTIDE SEQUENCE</scope>
    <source>
        <strain evidence="9">HSP-334</strain>
    </source>
</reference>
<keyword evidence="3 7" id="KW-0067">ATP-binding</keyword>
<dbReference type="InterPro" id="IPR055173">
    <property type="entry name" value="NrdR-like_N"/>
</dbReference>
<keyword evidence="7" id="KW-0479">Metal-binding</keyword>
<dbReference type="Pfam" id="PF22811">
    <property type="entry name" value="Zn_ribbon_NrdR"/>
    <property type="match status" value="1"/>
</dbReference>
<dbReference type="PANTHER" id="PTHR30455:SF2">
    <property type="entry name" value="TRANSCRIPTIONAL REPRESSOR NRDR"/>
    <property type="match status" value="1"/>
</dbReference>
<dbReference type="InterPro" id="IPR003796">
    <property type="entry name" value="RNR_NrdR-like"/>
</dbReference>
<dbReference type="GO" id="GO:0005524">
    <property type="term" value="F:ATP binding"/>
    <property type="evidence" value="ECO:0007669"/>
    <property type="project" value="UniProtKB-UniRule"/>
</dbReference>
<evidence type="ECO:0000256" key="2">
    <source>
        <dbReference type="ARBA" id="ARBA00022741"/>
    </source>
</evidence>
<proteinExistence type="inferred from homology"/>
<dbReference type="PANTHER" id="PTHR30455">
    <property type="entry name" value="TRANSCRIPTIONAL REPRESSOR NRDR"/>
    <property type="match status" value="1"/>
</dbReference>
<dbReference type="Pfam" id="PF03477">
    <property type="entry name" value="ATP-cone"/>
    <property type="match status" value="1"/>
</dbReference>
<dbReference type="GO" id="GO:0008270">
    <property type="term" value="F:zinc ion binding"/>
    <property type="evidence" value="ECO:0007669"/>
    <property type="project" value="UniProtKB-UniRule"/>
</dbReference>
<dbReference type="AlphaFoldDB" id="A0AB39VE47"/>
<dbReference type="RefSeq" id="WP_094080299.1">
    <property type="nucleotide sequence ID" value="NZ_CP165644.1"/>
</dbReference>
<comment type="similarity">
    <text evidence="7">Belongs to the NrdR family.</text>
</comment>
<feature type="zinc finger region" evidence="7">
    <location>
        <begin position="3"/>
        <end position="34"/>
    </location>
</feature>
<dbReference type="EMBL" id="CP165644">
    <property type="protein sequence ID" value="XDU66007.1"/>
    <property type="molecule type" value="Genomic_DNA"/>
</dbReference>
<accession>A0AB39VE47</accession>
<evidence type="ECO:0000256" key="3">
    <source>
        <dbReference type="ARBA" id="ARBA00022840"/>
    </source>
</evidence>
<evidence type="ECO:0000256" key="1">
    <source>
        <dbReference type="ARBA" id="ARBA00022491"/>
    </source>
</evidence>
<comment type="cofactor">
    <cofactor evidence="7">
        <name>Zn(2+)</name>
        <dbReference type="ChEBI" id="CHEBI:29105"/>
    </cofactor>
    <text evidence="7">Binds 1 zinc ion.</text>
</comment>
<feature type="domain" description="ATP-cone" evidence="8">
    <location>
        <begin position="49"/>
        <end position="139"/>
    </location>
</feature>